<reference evidence="1 2" key="1">
    <citation type="journal article" date="2019" name="Nat. Microbiol.">
        <title>Mediterranean grassland soil C-N compound turnover is dependent on rainfall and depth, and is mediated by genomically divergent microorganisms.</title>
        <authorList>
            <person name="Diamond S."/>
            <person name="Andeer P.F."/>
            <person name="Li Z."/>
            <person name="Crits-Christoph A."/>
            <person name="Burstein D."/>
            <person name="Anantharaman K."/>
            <person name="Lane K.R."/>
            <person name="Thomas B.C."/>
            <person name="Pan C."/>
            <person name="Northen T.R."/>
            <person name="Banfield J.F."/>
        </authorList>
    </citation>
    <scope>NUCLEOTIDE SEQUENCE [LARGE SCALE GENOMIC DNA]</scope>
    <source>
        <strain evidence="1">NP_5</strain>
    </source>
</reference>
<proteinExistence type="predicted"/>
<comment type="caution">
    <text evidence="1">The sequence shown here is derived from an EMBL/GenBank/DDBJ whole genome shotgun (WGS) entry which is preliminary data.</text>
</comment>
<organism evidence="1 2">
    <name type="scientific">Candidatus Segetimicrobium genomatis</name>
    <dbReference type="NCBI Taxonomy" id="2569760"/>
    <lineage>
        <taxon>Bacteria</taxon>
        <taxon>Bacillati</taxon>
        <taxon>Candidatus Sysuimicrobiota</taxon>
        <taxon>Candidatus Sysuimicrobiia</taxon>
        <taxon>Candidatus Sysuimicrobiales</taxon>
        <taxon>Candidatus Segetimicrobiaceae</taxon>
        <taxon>Candidatus Segetimicrobium</taxon>
    </lineage>
</organism>
<evidence type="ECO:0000313" key="2">
    <source>
        <dbReference type="Proteomes" id="UP000320393"/>
    </source>
</evidence>
<name>A0A537M769_9BACT</name>
<dbReference type="Proteomes" id="UP000320393">
    <property type="component" value="Unassembled WGS sequence"/>
</dbReference>
<dbReference type="AlphaFoldDB" id="A0A537M769"/>
<evidence type="ECO:0000313" key="1">
    <source>
        <dbReference type="EMBL" id="TMJ16102.1"/>
    </source>
</evidence>
<dbReference type="EMBL" id="VBAM01000032">
    <property type="protein sequence ID" value="TMJ16102.1"/>
    <property type="molecule type" value="Genomic_DNA"/>
</dbReference>
<sequence length="70" mass="7784">MAITRAARIDLGGVEYLVNDRDGEVHYYDINALSNFVTDAVRIVGFDPYAALVDYLVARSRLRQPVPSIA</sequence>
<gene>
    <name evidence="1" type="ORF">E6H02_01235</name>
</gene>
<protein>
    <submittedName>
        <fullName evidence="1">Uncharacterized protein</fullName>
    </submittedName>
</protein>
<accession>A0A537M769</accession>